<evidence type="ECO:0000256" key="1">
    <source>
        <dbReference type="ARBA" id="ARBA00022642"/>
    </source>
</evidence>
<dbReference type="InterPro" id="IPR015421">
    <property type="entry name" value="PyrdxlP-dep_Trfase_major"/>
</dbReference>
<keyword evidence="1" id="KW-0662">Pyridine nucleotide biosynthesis</keyword>
<protein>
    <submittedName>
        <fullName evidence="5">Kynureninase</fullName>
    </submittedName>
</protein>
<dbReference type="GO" id="GO:0030170">
    <property type="term" value="F:pyridoxal phosphate binding"/>
    <property type="evidence" value="ECO:0007669"/>
    <property type="project" value="InterPro"/>
</dbReference>
<evidence type="ECO:0000256" key="2">
    <source>
        <dbReference type="ARBA" id="ARBA00022801"/>
    </source>
</evidence>
<dbReference type="GO" id="GO:0009435">
    <property type="term" value="P:NAD+ biosynthetic process"/>
    <property type="evidence" value="ECO:0007669"/>
    <property type="project" value="InterPro"/>
</dbReference>
<dbReference type="AlphaFoldDB" id="T2MCA2"/>
<proteinExistence type="evidence at transcript level"/>
<name>T2MCA2_HYDVU</name>
<dbReference type="GO" id="GO:0005737">
    <property type="term" value="C:cytoplasm"/>
    <property type="evidence" value="ECO:0007669"/>
    <property type="project" value="InterPro"/>
</dbReference>
<evidence type="ECO:0000259" key="4">
    <source>
        <dbReference type="Pfam" id="PF00266"/>
    </source>
</evidence>
<keyword evidence="3" id="KW-0663">Pyridoxal phosphate</keyword>
<sequence length="538" mass="61035">MSVSNYLLPVEYFCKKSLECGHLIESRQFAEYLNNNDELKYTRQEFHYPKNKALLEVDLNIVNGEDECIYFCGNSLGLCPKSLKSIVDEELAKWQECGQQGRYYGKRPWEHIDAFVIDQLAALVGAKPIEVVSMDSLTTNLHLLMVPFYRPTLSRHKILFEEGCFPSDRVIIESQICSHGYDPKTSMIQAAPREVIIESQICSHGYDPKTSMIQAAPREFLGVQYRTGQFFDLQAITEAGHRKGCKVGFDLAHAVGNVELKLHDWNVDFAAWCTYKYLNAGPGGIGGLFIHEKYAFDKDLKRYSGWWGVEFKERFQMDNKYERAITVNWLPCGTQDIPGNDYNLPLIPGARGFVLSNPCVLAVASLISALEIFHKVGLEKVIKKQRLLTGYLEYLIKRNFSPGTNSCSNYSGIFIDIITPEDVKSRGSQLSLIFSSNATEIYTEVKKRGVVCDFRQPNVMRVAPAPLYNSFVDVHKFIDALTQILLDADRFCFMLDDFVCSFNSICMTCMYKKDCVFLDSINQGLSNKARGLITEAKD</sequence>
<reference evidence="5" key="1">
    <citation type="journal article" date="2013" name="Genome Biol. Evol.">
        <title>Punctuated emergences of genetic and phenotypic innovations in eumetazoan, bilaterian, euteleostome, and hominidae ancestors.</title>
        <authorList>
            <person name="Wenger Y."/>
            <person name="Galliot B."/>
        </authorList>
    </citation>
    <scope>NUCLEOTIDE SEQUENCE</scope>
    <source>
        <tissue evidence="5">Whole animals</tissue>
    </source>
</reference>
<feature type="domain" description="Aminotransferase class V" evidence="4">
    <location>
        <begin position="226"/>
        <end position="293"/>
    </location>
</feature>
<dbReference type="PANTHER" id="PTHR14084">
    <property type="entry name" value="KYNURENINASE"/>
    <property type="match status" value="1"/>
</dbReference>
<dbReference type="Pfam" id="PF22580">
    <property type="entry name" value="KYNU_C"/>
    <property type="match status" value="1"/>
</dbReference>
<evidence type="ECO:0000313" key="5">
    <source>
        <dbReference type="EMBL" id="CDG69878.1"/>
    </source>
</evidence>
<dbReference type="SUPFAM" id="SSF53383">
    <property type="entry name" value="PLP-dependent transferases"/>
    <property type="match status" value="1"/>
</dbReference>
<dbReference type="HAMAP" id="MF_01970">
    <property type="entry name" value="Kynureninase"/>
    <property type="match status" value="1"/>
</dbReference>
<keyword evidence="2" id="KW-0378">Hydrolase</keyword>
<organism evidence="5">
    <name type="scientific">Hydra vulgaris</name>
    <name type="common">Hydra</name>
    <name type="synonym">Hydra attenuata</name>
    <dbReference type="NCBI Taxonomy" id="6087"/>
    <lineage>
        <taxon>Eukaryota</taxon>
        <taxon>Metazoa</taxon>
        <taxon>Cnidaria</taxon>
        <taxon>Hydrozoa</taxon>
        <taxon>Hydroidolina</taxon>
        <taxon>Anthoathecata</taxon>
        <taxon>Aplanulata</taxon>
        <taxon>Hydridae</taxon>
        <taxon>Hydra</taxon>
    </lineage>
</organism>
<dbReference type="PIRSF" id="PIRSF038800">
    <property type="entry name" value="KYNU"/>
    <property type="match status" value="1"/>
</dbReference>
<dbReference type="InterPro" id="IPR015424">
    <property type="entry name" value="PyrdxlP-dep_Trfase"/>
</dbReference>
<dbReference type="InterPro" id="IPR015422">
    <property type="entry name" value="PyrdxlP-dep_Trfase_small"/>
</dbReference>
<dbReference type="Pfam" id="PF00266">
    <property type="entry name" value="Aminotran_5"/>
    <property type="match status" value="1"/>
</dbReference>
<gene>
    <name evidence="5" type="primary">KYNU</name>
</gene>
<dbReference type="GO" id="GO:0043420">
    <property type="term" value="P:anthranilate metabolic process"/>
    <property type="evidence" value="ECO:0007669"/>
    <property type="project" value="TreeGrafter"/>
</dbReference>
<dbReference type="EMBL" id="HAAD01003646">
    <property type="protein sequence ID" value="CDG69878.1"/>
    <property type="molecule type" value="mRNA"/>
</dbReference>
<accession>T2MCA2</accession>
<dbReference type="InterPro" id="IPR000192">
    <property type="entry name" value="Aminotrans_V_dom"/>
</dbReference>
<dbReference type="Gene3D" id="3.90.1150.10">
    <property type="entry name" value="Aspartate Aminotransferase, domain 1"/>
    <property type="match status" value="1"/>
</dbReference>
<dbReference type="InterPro" id="IPR010111">
    <property type="entry name" value="Kynureninase"/>
</dbReference>
<evidence type="ECO:0000256" key="3">
    <source>
        <dbReference type="ARBA" id="ARBA00022898"/>
    </source>
</evidence>
<dbReference type="OrthoDB" id="5978656at2759"/>
<dbReference type="Gene3D" id="3.40.640.10">
    <property type="entry name" value="Type I PLP-dependent aspartate aminotransferase-like (Major domain)"/>
    <property type="match status" value="1"/>
</dbReference>
<dbReference type="PANTHER" id="PTHR14084:SF0">
    <property type="entry name" value="KYNURENINASE"/>
    <property type="match status" value="1"/>
</dbReference>
<dbReference type="GO" id="GO:0019441">
    <property type="term" value="P:L-tryptophan catabolic process to kynurenine"/>
    <property type="evidence" value="ECO:0007669"/>
    <property type="project" value="TreeGrafter"/>
</dbReference>
<feature type="non-terminal residue" evidence="5">
    <location>
        <position position="1"/>
    </location>
</feature>
<dbReference type="NCBIfam" id="TIGR01814">
    <property type="entry name" value="kynureninase"/>
    <property type="match status" value="1"/>
</dbReference>
<dbReference type="GO" id="GO:0030429">
    <property type="term" value="F:kynureninase activity"/>
    <property type="evidence" value="ECO:0007669"/>
    <property type="project" value="InterPro"/>
</dbReference>